<dbReference type="PRINTS" id="PR01415">
    <property type="entry name" value="ANKYRIN"/>
</dbReference>
<evidence type="ECO:0000259" key="8">
    <source>
        <dbReference type="PROSITE" id="PS50103"/>
    </source>
</evidence>
<dbReference type="InterPro" id="IPR002110">
    <property type="entry name" value="Ankyrin_rpt"/>
</dbReference>
<dbReference type="PROSITE" id="PS50088">
    <property type="entry name" value="ANK_REPEAT"/>
    <property type="match status" value="1"/>
</dbReference>
<dbReference type="InterPro" id="IPR057444">
    <property type="entry name" value="Znf-CCCH_AtC3H23-like"/>
</dbReference>
<evidence type="ECO:0000256" key="2">
    <source>
        <dbReference type="ARBA" id="ARBA00022737"/>
    </source>
</evidence>
<dbReference type="EMBL" id="JBJXBP010000003">
    <property type="protein sequence ID" value="KAL3841244.1"/>
    <property type="molecule type" value="Genomic_DNA"/>
</dbReference>
<evidence type="ECO:0000256" key="1">
    <source>
        <dbReference type="ARBA" id="ARBA00022723"/>
    </source>
</evidence>
<evidence type="ECO:0000256" key="6">
    <source>
        <dbReference type="PROSITE-ProRule" id="PRU00023"/>
    </source>
</evidence>
<dbReference type="InterPro" id="IPR036770">
    <property type="entry name" value="Ankyrin_rpt-contain_sf"/>
</dbReference>
<keyword evidence="4 7" id="KW-0862">Zinc</keyword>
<evidence type="ECO:0000313" key="10">
    <source>
        <dbReference type="Proteomes" id="UP001634393"/>
    </source>
</evidence>
<feature type="repeat" description="ANK" evidence="6">
    <location>
        <begin position="89"/>
        <end position="124"/>
    </location>
</feature>
<dbReference type="SUPFAM" id="SSF48403">
    <property type="entry name" value="Ankyrin repeat"/>
    <property type="match status" value="1"/>
</dbReference>
<keyword evidence="3 7" id="KW-0863">Zinc-finger</keyword>
<keyword evidence="10" id="KW-1185">Reference proteome</keyword>
<dbReference type="FunFam" id="3.30.1370.210:FF:000009">
    <property type="entry name" value="Zinc finger CCCH domain-containing protein 66"/>
    <property type="match status" value="1"/>
</dbReference>
<dbReference type="InterPro" id="IPR045234">
    <property type="entry name" value="Unkempt-like"/>
</dbReference>
<keyword evidence="6" id="KW-0040">ANK repeat</keyword>
<evidence type="ECO:0000256" key="3">
    <source>
        <dbReference type="ARBA" id="ARBA00022771"/>
    </source>
</evidence>
<feature type="domain" description="C3H1-type" evidence="8">
    <location>
        <begin position="231"/>
        <end position="253"/>
    </location>
</feature>
<dbReference type="Gene3D" id="1.25.40.20">
    <property type="entry name" value="Ankyrin repeat-containing domain"/>
    <property type="match status" value="1"/>
</dbReference>
<comment type="caution">
    <text evidence="9">The sequence shown here is derived from an EMBL/GenBank/DDBJ whole genome shotgun (WGS) entry which is preliminary data.</text>
</comment>
<dbReference type="InterPro" id="IPR000571">
    <property type="entry name" value="Znf_CCCH"/>
</dbReference>
<dbReference type="GO" id="GO:0008270">
    <property type="term" value="F:zinc ion binding"/>
    <property type="evidence" value="ECO:0007669"/>
    <property type="project" value="UniProtKB-KW"/>
</dbReference>
<dbReference type="PANTHER" id="PTHR14493:SF50">
    <property type="entry name" value="RING FINGER PROTEIN UNKEMPT"/>
    <property type="match status" value="1"/>
</dbReference>
<dbReference type="PROSITE" id="PS50297">
    <property type="entry name" value="ANK_REP_REGION"/>
    <property type="match status" value="1"/>
</dbReference>
<gene>
    <name evidence="9" type="ORF">ACJIZ3_025835</name>
</gene>
<dbReference type="AlphaFoldDB" id="A0ABD3TVP2"/>
<dbReference type="Gene3D" id="3.30.1370.210">
    <property type="match status" value="1"/>
</dbReference>
<dbReference type="Pfam" id="PF12796">
    <property type="entry name" value="Ank_2"/>
    <property type="match status" value="1"/>
</dbReference>
<name>A0ABD3TVP2_9LAMI</name>
<dbReference type="PROSITE" id="PS50103">
    <property type="entry name" value="ZF_C3H1"/>
    <property type="match status" value="1"/>
</dbReference>
<keyword evidence="1 7" id="KW-0479">Metal-binding</keyword>
<dbReference type="PANTHER" id="PTHR14493">
    <property type="entry name" value="UNKEMPT FAMILY MEMBER"/>
    <property type="match status" value="1"/>
</dbReference>
<proteinExistence type="predicted"/>
<dbReference type="Pfam" id="PF25512">
    <property type="entry name" value="zf-CCCH_AtC3H23"/>
    <property type="match status" value="1"/>
</dbReference>
<evidence type="ECO:0000256" key="7">
    <source>
        <dbReference type="PROSITE-ProRule" id="PRU00723"/>
    </source>
</evidence>
<protein>
    <recommendedName>
        <fullName evidence="8">C3H1-type domain-containing protein</fullName>
    </recommendedName>
</protein>
<evidence type="ECO:0000256" key="5">
    <source>
        <dbReference type="ARBA" id="ARBA00023125"/>
    </source>
</evidence>
<dbReference type="Proteomes" id="UP001634393">
    <property type="component" value="Unassembled WGS sequence"/>
</dbReference>
<reference evidence="9 10" key="1">
    <citation type="submission" date="2024-12" db="EMBL/GenBank/DDBJ databases">
        <title>The unique morphological basis and parallel evolutionary history of personate flowers in Penstemon.</title>
        <authorList>
            <person name="Depatie T.H."/>
            <person name="Wessinger C.A."/>
        </authorList>
    </citation>
    <scope>NUCLEOTIDE SEQUENCE [LARGE SCALE GENOMIC DNA]</scope>
    <source>
        <strain evidence="9">WTNN_2</strain>
        <tissue evidence="9">Leaf</tissue>
    </source>
</reference>
<dbReference type="GO" id="GO:0006355">
    <property type="term" value="P:regulation of DNA-templated transcription"/>
    <property type="evidence" value="ECO:0007669"/>
    <property type="project" value="UniProtKB-ARBA"/>
</dbReference>
<accession>A0ABD3TVP2</accession>
<keyword evidence="5" id="KW-0238">DNA-binding</keyword>
<evidence type="ECO:0000256" key="4">
    <source>
        <dbReference type="ARBA" id="ARBA00022833"/>
    </source>
</evidence>
<feature type="zinc finger region" description="C3H1-type" evidence="7">
    <location>
        <begin position="231"/>
        <end position="253"/>
    </location>
</feature>
<dbReference type="SMART" id="SM00248">
    <property type="entry name" value="ANK"/>
    <property type="match status" value="2"/>
</dbReference>
<dbReference type="Pfam" id="PF00642">
    <property type="entry name" value="zf-CCCH"/>
    <property type="match status" value="1"/>
</dbReference>
<organism evidence="9 10">
    <name type="scientific">Penstemon smallii</name>
    <dbReference type="NCBI Taxonomy" id="265156"/>
    <lineage>
        <taxon>Eukaryota</taxon>
        <taxon>Viridiplantae</taxon>
        <taxon>Streptophyta</taxon>
        <taxon>Embryophyta</taxon>
        <taxon>Tracheophyta</taxon>
        <taxon>Spermatophyta</taxon>
        <taxon>Magnoliopsida</taxon>
        <taxon>eudicotyledons</taxon>
        <taxon>Gunneridae</taxon>
        <taxon>Pentapetalae</taxon>
        <taxon>asterids</taxon>
        <taxon>lamiids</taxon>
        <taxon>Lamiales</taxon>
        <taxon>Plantaginaceae</taxon>
        <taxon>Cheloneae</taxon>
        <taxon>Penstemon</taxon>
    </lineage>
</organism>
<dbReference type="SMART" id="SM00356">
    <property type="entry name" value="ZnF_C3H1"/>
    <property type="match status" value="2"/>
</dbReference>
<keyword evidence="2" id="KW-0677">Repeat</keyword>
<evidence type="ECO:0000313" key="9">
    <source>
        <dbReference type="EMBL" id="KAL3841244.1"/>
    </source>
</evidence>
<sequence>MNVQTKDSFASLLELAANNDIEGFKKYIDQEPSRIDEIGLWYGREKSSNKMVLHHRTPLMVASTYGSIDVLKLLVSSPEVDPNQSCGIDKSTALHCAASSGSINAVDIIKLLLASGADPNIPNADGLCPIHVIVVSPKLQSIKYSLQMMLEMDSSNSSSPPISEKKEYPFDPSLPDINNGIFSTDEFRMYSFKVRPCSRAYSHDWTECPFVHPGENARRRDPRKFHYSCVPCPDFRKGACRRGDLCEYAHGVFECWLHPAQYRTRLCKDGTNCNRRVCFFAHKQDELRNLSPSSNSISNTGWPSQQNIPALQLPVSNFLRSSPRARDFPMEDLSLFPDIRNEISLMSPQPSMNRFCRSKTPTPLNLEDIYSAESSSPRYLQSMVSPIKTNFSPRNFDQSLMQANFGVEPVSARVSMLAREKQNQQFRSHSSRDLFSNGPMEWGSPNGPPEWQVPGDEFGKLKRSSSFELLNNEEEPDLSWVQSLVKESPQDIKDKYAPGVADVAVTGTYSGGGANEQVDQSVLGAWLEKMQIDRLMAK</sequence>
<dbReference type="GO" id="GO:0003677">
    <property type="term" value="F:DNA binding"/>
    <property type="evidence" value="ECO:0007669"/>
    <property type="project" value="UniProtKB-KW"/>
</dbReference>